<evidence type="ECO:0000313" key="2">
    <source>
        <dbReference type="EMBL" id="CAG5130580.1"/>
    </source>
</evidence>
<organism evidence="2 3">
    <name type="scientific">Candidula unifasciata</name>
    <dbReference type="NCBI Taxonomy" id="100452"/>
    <lineage>
        <taxon>Eukaryota</taxon>
        <taxon>Metazoa</taxon>
        <taxon>Spiralia</taxon>
        <taxon>Lophotrochozoa</taxon>
        <taxon>Mollusca</taxon>
        <taxon>Gastropoda</taxon>
        <taxon>Heterobranchia</taxon>
        <taxon>Euthyneura</taxon>
        <taxon>Panpulmonata</taxon>
        <taxon>Eupulmonata</taxon>
        <taxon>Stylommatophora</taxon>
        <taxon>Helicina</taxon>
        <taxon>Helicoidea</taxon>
        <taxon>Geomitridae</taxon>
        <taxon>Candidula</taxon>
    </lineage>
</organism>
<keyword evidence="3" id="KW-1185">Reference proteome</keyword>
<proteinExistence type="predicted"/>
<feature type="compositionally biased region" description="Polar residues" evidence="1">
    <location>
        <begin position="86"/>
        <end position="100"/>
    </location>
</feature>
<dbReference type="Proteomes" id="UP000678393">
    <property type="component" value="Unassembled WGS sequence"/>
</dbReference>
<sequence>MTSASLRKATFISQKLKFLKDQGDLLISFVGQYVSEIVTTGESWTEGGDNTMGYWELCQLIDTAVVYLMEKSEELSGAAVSVASNQNLASPREQSGPTVQSTAATISATSCTQPTIPRTVTTFNRQSTESVLPA</sequence>
<reference evidence="2" key="1">
    <citation type="submission" date="2021-04" db="EMBL/GenBank/DDBJ databases">
        <authorList>
            <consortium name="Molecular Ecology Group"/>
        </authorList>
    </citation>
    <scope>NUCLEOTIDE SEQUENCE</scope>
</reference>
<feature type="region of interest" description="Disordered" evidence="1">
    <location>
        <begin position="86"/>
        <end position="107"/>
    </location>
</feature>
<evidence type="ECO:0000313" key="3">
    <source>
        <dbReference type="Proteomes" id="UP000678393"/>
    </source>
</evidence>
<evidence type="ECO:0000256" key="1">
    <source>
        <dbReference type="SAM" id="MobiDB-lite"/>
    </source>
</evidence>
<dbReference type="EMBL" id="CAJHNH020004117">
    <property type="protein sequence ID" value="CAG5130580.1"/>
    <property type="molecule type" value="Genomic_DNA"/>
</dbReference>
<name>A0A8S3ZRT7_9EUPU</name>
<gene>
    <name evidence="2" type="ORF">CUNI_LOCUS16138</name>
</gene>
<dbReference type="AlphaFoldDB" id="A0A8S3ZRT7"/>
<comment type="caution">
    <text evidence="2">The sequence shown here is derived from an EMBL/GenBank/DDBJ whole genome shotgun (WGS) entry which is preliminary data.</text>
</comment>
<accession>A0A8S3ZRT7</accession>
<protein>
    <submittedName>
        <fullName evidence="2">Uncharacterized protein</fullName>
    </submittedName>
</protein>
<feature type="non-terminal residue" evidence="2">
    <location>
        <position position="1"/>
    </location>
</feature>